<evidence type="ECO:0000259" key="4">
    <source>
        <dbReference type="Pfam" id="PF04389"/>
    </source>
</evidence>
<dbReference type="GO" id="GO:0006508">
    <property type="term" value="P:proteolysis"/>
    <property type="evidence" value="ECO:0007669"/>
    <property type="project" value="UniProtKB-KW"/>
</dbReference>
<keyword evidence="3" id="KW-0862">Zinc</keyword>
<dbReference type="EMBL" id="JH921428">
    <property type="protein sequence ID" value="EKD21591.1"/>
    <property type="molecule type" value="Genomic_DNA"/>
</dbReference>
<sequence>MKSRCLVLGIGECIPAVHLLLHSLLLVAHAYTPLNEAFLTNISAGVLDSDFNPATGSLLSPILVPRAPGSANHAAVLQHFVGFFSTQLPKWKIEWANSTSTNAAGVELPIANLVLSREPPWTQAGQANWLTLAAHYDSKSLPDGLVAAADGAVPCTILMHAARSMDRYMTQMHDEMDALGEGGTVAMDMGVKIVFIDGKESLDGGKEAALYGSRDLSTVWENQKYPAGAQYPNALSQVRLFVLLDFLGAANPTVPSYSVDTHWAFKKMIELEARLRKMQLLESRPQATAFTFETSEATGRAVAAADYVPFAQRDVPFLYVAPYPLPETRHTVNDTGAHLDMPTVRDWVKIITGFTFEWLDMMEVWPERECPWEDARQRITCGVYSVMVPSTQAHSGLGVKFSYGIDGAVLKAIDDLER</sequence>
<comment type="similarity">
    <text evidence="3">Belongs to the peptidase M28 family.</text>
</comment>
<dbReference type="GO" id="GO:0008270">
    <property type="term" value="F:zinc ion binding"/>
    <property type="evidence" value="ECO:0007669"/>
    <property type="project" value="TreeGrafter"/>
</dbReference>
<protein>
    <recommendedName>
        <fullName evidence="3">Peptide hydrolase</fullName>
        <ecNumber evidence="3">3.4.-.-</ecNumber>
    </recommendedName>
</protein>
<dbReference type="Pfam" id="PF04389">
    <property type="entry name" value="Peptidase_M28"/>
    <property type="match status" value="1"/>
</dbReference>
<evidence type="ECO:0000313" key="6">
    <source>
        <dbReference type="Proteomes" id="UP000006753"/>
    </source>
</evidence>
<keyword evidence="3" id="KW-0732">Signal</keyword>
<evidence type="ECO:0000256" key="2">
    <source>
        <dbReference type="ARBA" id="ARBA00023315"/>
    </source>
</evidence>
<dbReference type="GO" id="GO:0016603">
    <property type="term" value="F:glutaminyl-peptide cyclotransferase activity"/>
    <property type="evidence" value="ECO:0007669"/>
    <property type="project" value="TreeGrafter"/>
</dbReference>
<dbReference type="SUPFAM" id="SSF53187">
    <property type="entry name" value="Zn-dependent exopeptidases"/>
    <property type="match status" value="1"/>
</dbReference>
<dbReference type="FunCoup" id="K1X929">
    <property type="interactions" value="141"/>
</dbReference>
<dbReference type="Proteomes" id="UP000006753">
    <property type="component" value="Unassembled WGS sequence"/>
</dbReference>
<feature type="signal peptide" evidence="3">
    <location>
        <begin position="1"/>
        <end position="30"/>
    </location>
</feature>
<keyword evidence="3" id="KW-0479">Metal-binding</keyword>
<keyword evidence="2" id="KW-0012">Acyltransferase</keyword>
<dbReference type="InterPro" id="IPR007484">
    <property type="entry name" value="Peptidase_M28"/>
</dbReference>
<dbReference type="HOGENOM" id="CLU_045003_0_0_1"/>
<dbReference type="OMA" id="NQRTHQL"/>
<keyword evidence="3" id="KW-0645">Protease</keyword>
<evidence type="ECO:0000256" key="3">
    <source>
        <dbReference type="RuleBase" id="RU361240"/>
    </source>
</evidence>
<organism evidence="5 6">
    <name type="scientific">Marssonina brunnea f. sp. multigermtubi (strain MB_m1)</name>
    <name type="common">Marssonina leaf spot fungus</name>
    <dbReference type="NCBI Taxonomy" id="1072389"/>
    <lineage>
        <taxon>Eukaryota</taxon>
        <taxon>Fungi</taxon>
        <taxon>Dikarya</taxon>
        <taxon>Ascomycota</taxon>
        <taxon>Pezizomycotina</taxon>
        <taxon>Leotiomycetes</taxon>
        <taxon>Helotiales</taxon>
        <taxon>Drepanopezizaceae</taxon>
        <taxon>Drepanopeziza</taxon>
    </lineage>
</organism>
<dbReference type="PANTHER" id="PTHR12283:SF2">
    <property type="entry name" value="PEPTIDE HYDROLASE"/>
    <property type="match status" value="1"/>
</dbReference>
<evidence type="ECO:0000313" key="5">
    <source>
        <dbReference type="EMBL" id="EKD21591.1"/>
    </source>
</evidence>
<proteinExistence type="inferred from homology"/>
<keyword evidence="3" id="KW-0378">Hydrolase</keyword>
<dbReference type="KEGG" id="mbe:MBM_00704"/>
<dbReference type="PANTHER" id="PTHR12283">
    <property type="entry name" value="GLUTAMINYL-PEPTIDE CYCLOTRANSFERASE"/>
    <property type="match status" value="1"/>
</dbReference>
<dbReference type="EC" id="3.4.-.-" evidence="3"/>
<name>K1X929_MARBU</name>
<dbReference type="eggNOG" id="KOG3946">
    <property type="taxonomic scope" value="Eukaryota"/>
</dbReference>
<dbReference type="GeneID" id="18756639"/>
<dbReference type="InterPro" id="IPR040234">
    <property type="entry name" value="QC/QCL"/>
</dbReference>
<feature type="domain" description="Peptidase M28" evidence="4">
    <location>
        <begin position="126"/>
        <end position="352"/>
    </location>
</feature>
<dbReference type="GO" id="GO:0008233">
    <property type="term" value="F:peptidase activity"/>
    <property type="evidence" value="ECO:0007669"/>
    <property type="project" value="UniProtKB-KW"/>
</dbReference>
<accession>K1X929</accession>
<gene>
    <name evidence="5" type="ORF">MBM_00704</name>
</gene>
<keyword evidence="1" id="KW-0808">Transferase</keyword>
<dbReference type="AlphaFoldDB" id="K1X929"/>
<dbReference type="InParanoid" id="K1X929"/>
<feature type="chain" id="PRO_5005137321" description="Peptide hydrolase" evidence="3">
    <location>
        <begin position="31"/>
        <end position="418"/>
    </location>
</feature>
<reference evidence="5 6" key="1">
    <citation type="journal article" date="2012" name="BMC Genomics">
        <title>Sequencing the genome of Marssonina brunnea reveals fungus-poplar co-evolution.</title>
        <authorList>
            <person name="Zhu S."/>
            <person name="Cao Y.-Z."/>
            <person name="Jiang C."/>
            <person name="Tan B.-Y."/>
            <person name="Wang Z."/>
            <person name="Feng S."/>
            <person name="Zhang L."/>
            <person name="Su X.-H."/>
            <person name="Brejova B."/>
            <person name="Vinar T."/>
            <person name="Xu M."/>
            <person name="Wang M.-X."/>
            <person name="Zhang S.-G."/>
            <person name="Huang M.-R."/>
            <person name="Wu R."/>
            <person name="Zhou Y."/>
        </authorList>
    </citation>
    <scope>NUCLEOTIDE SEQUENCE [LARGE SCALE GENOMIC DNA]</scope>
    <source>
        <strain evidence="5 6">MB_m1</strain>
    </source>
</reference>
<dbReference type="Gene3D" id="3.40.630.10">
    <property type="entry name" value="Zn peptidases"/>
    <property type="match status" value="1"/>
</dbReference>
<dbReference type="OrthoDB" id="3907302at2759"/>
<evidence type="ECO:0000256" key="1">
    <source>
        <dbReference type="ARBA" id="ARBA00022679"/>
    </source>
</evidence>
<keyword evidence="6" id="KW-1185">Reference proteome</keyword>